<proteinExistence type="predicted"/>
<sequence>MVTVPTSLMKLPNNCQKNEIELLCLLFHASHILQPLDIGIFWPMKGYFRKRCDNYLQPEQLPSCQPEPTTPSTRATTPSTRATTPSTRATTPSTRATTPPTRTTNSTE</sequence>
<feature type="compositionally biased region" description="Low complexity" evidence="1">
    <location>
        <begin position="70"/>
        <end position="108"/>
    </location>
</feature>
<dbReference type="OrthoDB" id="7553905at2759"/>
<accession>A0A7M5UZW1</accession>
<dbReference type="Pfam" id="PF03184">
    <property type="entry name" value="DDE_1"/>
    <property type="match status" value="1"/>
</dbReference>
<dbReference type="AlphaFoldDB" id="A0A7M5UZW1"/>
<evidence type="ECO:0000313" key="4">
    <source>
        <dbReference type="Proteomes" id="UP000594262"/>
    </source>
</evidence>
<name>A0A7M5UZW1_9CNID</name>
<dbReference type="EnsemblMetazoa" id="CLYHEMT003970.1">
    <property type="protein sequence ID" value="CLYHEMP003970.1"/>
    <property type="gene ID" value="CLYHEMG003970"/>
</dbReference>
<dbReference type="GO" id="GO:0003676">
    <property type="term" value="F:nucleic acid binding"/>
    <property type="evidence" value="ECO:0007669"/>
    <property type="project" value="InterPro"/>
</dbReference>
<keyword evidence="4" id="KW-1185">Reference proteome</keyword>
<feature type="region of interest" description="Disordered" evidence="1">
    <location>
        <begin position="58"/>
        <end position="108"/>
    </location>
</feature>
<evidence type="ECO:0000313" key="3">
    <source>
        <dbReference type="EnsemblMetazoa" id="CLYHEMP003970.1"/>
    </source>
</evidence>
<evidence type="ECO:0000256" key="1">
    <source>
        <dbReference type="SAM" id="MobiDB-lite"/>
    </source>
</evidence>
<dbReference type="Proteomes" id="UP000594262">
    <property type="component" value="Unplaced"/>
</dbReference>
<reference evidence="3" key="1">
    <citation type="submission" date="2021-01" db="UniProtKB">
        <authorList>
            <consortium name="EnsemblMetazoa"/>
        </authorList>
    </citation>
    <scope>IDENTIFICATION</scope>
</reference>
<evidence type="ECO:0000259" key="2">
    <source>
        <dbReference type="Pfam" id="PF03184"/>
    </source>
</evidence>
<dbReference type="InterPro" id="IPR004875">
    <property type="entry name" value="DDE_SF_endonuclease_dom"/>
</dbReference>
<protein>
    <recommendedName>
        <fullName evidence="2">DDE-1 domain-containing protein</fullName>
    </recommendedName>
</protein>
<feature type="domain" description="DDE-1" evidence="2">
    <location>
        <begin position="12"/>
        <end position="68"/>
    </location>
</feature>
<organism evidence="3 4">
    <name type="scientific">Clytia hemisphaerica</name>
    <dbReference type="NCBI Taxonomy" id="252671"/>
    <lineage>
        <taxon>Eukaryota</taxon>
        <taxon>Metazoa</taxon>
        <taxon>Cnidaria</taxon>
        <taxon>Hydrozoa</taxon>
        <taxon>Hydroidolina</taxon>
        <taxon>Leptothecata</taxon>
        <taxon>Obeliida</taxon>
        <taxon>Clytiidae</taxon>
        <taxon>Clytia</taxon>
    </lineage>
</organism>